<dbReference type="OrthoDB" id="1082851at2"/>
<dbReference type="PROSITE" id="PS51257">
    <property type="entry name" value="PROKAR_LIPOPROTEIN"/>
    <property type="match status" value="1"/>
</dbReference>
<reference evidence="3 4" key="1">
    <citation type="submission" date="2014-07" db="EMBL/GenBank/DDBJ databases">
        <authorList>
            <person name="McCorrison J."/>
            <person name="Sanka R."/>
            <person name="Torralba M."/>
            <person name="Gillis M."/>
            <person name="Haft D.H."/>
            <person name="Methe B."/>
            <person name="Sutton G."/>
            <person name="Nelson K.E."/>
        </authorList>
    </citation>
    <scope>NUCLEOTIDE SEQUENCE [LARGE SCALE GENOMIC DNA]</scope>
    <source>
        <strain evidence="3 4">DNF00853</strain>
    </source>
</reference>
<dbReference type="AlphaFoldDB" id="A0A095ZF76"/>
<evidence type="ECO:0000313" key="3">
    <source>
        <dbReference type="EMBL" id="KGF33046.1"/>
    </source>
</evidence>
<keyword evidence="2" id="KW-0732">Signal</keyword>
<feature type="compositionally biased region" description="Polar residues" evidence="1">
    <location>
        <begin position="147"/>
        <end position="159"/>
    </location>
</feature>
<feature type="region of interest" description="Disordered" evidence="1">
    <location>
        <begin position="74"/>
        <end position="160"/>
    </location>
</feature>
<dbReference type="InterPro" id="IPR018247">
    <property type="entry name" value="EF_Hand_1_Ca_BS"/>
</dbReference>
<comment type="caution">
    <text evidence="3">The sequence shown here is derived from an EMBL/GenBank/DDBJ whole genome shotgun (WGS) entry which is preliminary data.</text>
</comment>
<dbReference type="EMBL" id="JRNN01000095">
    <property type="protein sequence ID" value="KGF33046.1"/>
    <property type="molecule type" value="Genomic_DNA"/>
</dbReference>
<organism evidence="3 4">
    <name type="scientific">Hoylesella buccalis DNF00853</name>
    <dbReference type="NCBI Taxonomy" id="1401074"/>
    <lineage>
        <taxon>Bacteria</taxon>
        <taxon>Pseudomonadati</taxon>
        <taxon>Bacteroidota</taxon>
        <taxon>Bacteroidia</taxon>
        <taxon>Bacteroidales</taxon>
        <taxon>Prevotellaceae</taxon>
        <taxon>Hoylesella</taxon>
    </lineage>
</organism>
<evidence type="ECO:0000256" key="2">
    <source>
        <dbReference type="SAM" id="SignalP"/>
    </source>
</evidence>
<dbReference type="Proteomes" id="UP000029556">
    <property type="component" value="Unassembled WGS sequence"/>
</dbReference>
<name>A0A095ZF76_9BACT</name>
<feature type="compositionally biased region" description="Polar residues" evidence="1">
    <location>
        <begin position="111"/>
        <end position="125"/>
    </location>
</feature>
<feature type="compositionally biased region" description="Basic and acidic residues" evidence="1">
    <location>
        <begin position="74"/>
        <end position="92"/>
    </location>
</feature>
<protein>
    <submittedName>
        <fullName evidence="3">Uncharacterized protein</fullName>
    </submittedName>
</protein>
<dbReference type="RefSeq" id="WP_036874615.1">
    <property type="nucleotide sequence ID" value="NZ_JRNN01000095.1"/>
</dbReference>
<proteinExistence type="predicted"/>
<feature type="signal peptide" evidence="2">
    <location>
        <begin position="1"/>
        <end position="22"/>
    </location>
</feature>
<feature type="chain" id="PRO_5001915963" evidence="2">
    <location>
        <begin position="23"/>
        <end position="283"/>
    </location>
</feature>
<gene>
    <name evidence="3" type="ORF">HMPREF2137_11505</name>
</gene>
<accession>A0A095ZF76</accession>
<dbReference type="PROSITE" id="PS00018">
    <property type="entry name" value="EF_HAND_1"/>
    <property type="match status" value="1"/>
</dbReference>
<evidence type="ECO:0000313" key="4">
    <source>
        <dbReference type="Proteomes" id="UP000029556"/>
    </source>
</evidence>
<feature type="compositionally biased region" description="Basic and acidic residues" evidence="1">
    <location>
        <begin position="100"/>
        <end position="110"/>
    </location>
</feature>
<sequence>MRRGLVTAVCATVLLSSCGTFTGSGAYTGSTLGSVLGSAIGGISYGARGSDIGTIVGMASGAIVGGAIGAQADKKRQADLEQYQRDKEERAYQRKQRRQRQNEQRNDRSSNYEQQGKVNSGFDETNSGDDRLYDFEGSDYTGDYSAQKPTTHLSESSSVEKLAKGLSYTPAIEIRNARFVDDNQDNVISRGEICKVIFEVYNRGTQTLYDIQPTVVEMSGNKHLSISPSLHVEKIEPGAGIRYTAVVRASNKLKKGTAKICASVVQGNKAISKVCEFNIPTKK</sequence>
<evidence type="ECO:0000256" key="1">
    <source>
        <dbReference type="SAM" id="MobiDB-lite"/>
    </source>
</evidence>